<dbReference type="AlphaFoldDB" id="A0AAV0MWW9"/>
<protein>
    <submittedName>
        <fullName evidence="1">Uncharacterized protein</fullName>
    </submittedName>
</protein>
<gene>
    <name evidence="1" type="ORF">LITE_LOCUS30641</name>
</gene>
<sequence>MDLFSSHLDVLLQVDFFEITLAGVWGRFLPILGCAQSPEQN</sequence>
<reference evidence="1" key="1">
    <citation type="submission" date="2022-08" db="EMBL/GenBank/DDBJ databases">
        <authorList>
            <person name="Gutierrez-Valencia J."/>
        </authorList>
    </citation>
    <scope>NUCLEOTIDE SEQUENCE</scope>
</reference>
<accession>A0AAV0MWW9</accession>
<evidence type="ECO:0000313" key="1">
    <source>
        <dbReference type="EMBL" id="CAI0450781.1"/>
    </source>
</evidence>
<dbReference type="Proteomes" id="UP001154282">
    <property type="component" value="Unassembled WGS sequence"/>
</dbReference>
<keyword evidence="2" id="KW-1185">Reference proteome</keyword>
<name>A0AAV0MWW9_9ROSI</name>
<comment type="caution">
    <text evidence="1">The sequence shown here is derived from an EMBL/GenBank/DDBJ whole genome shotgun (WGS) entry which is preliminary data.</text>
</comment>
<dbReference type="EMBL" id="CAMGYJ010000007">
    <property type="protein sequence ID" value="CAI0450781.1"/>
    <property type="molecule type" value="Genomic_DNA"/>
</dbReference>
<evidence type="ECO:0000313" key="2">
    <source>
        <dbReference type="Proteomes" id="UP001154282"/>
    </source>
</evidence>
<organism evidence="1 2">
    <name type="scientific">Linum tenue</name>
    <dbReference type="NCBI Taxonomy" id="586396"/>
    <lineage>
        <taxon>Eukaryota</taxon>
        <taxon>Viridiplantae</taxon>
        <taxon>Streptophyta</taxon>
        <taxon>Embryophyta</taxon>
        <taxon>Tracheophyta</taxon>
        <taxon>Spermatophyta</taxon>
        <taxon>Magnoliopsida</taxon>
        <taxon>eudicotyledons</taxon>
        <taxon>Gunneridae</taxon>
        <taxon>Pentapetalae</taxon>
        <taxon>rosids</taxon>
        <taxon>fabids</taxon>
        <taxon>Malpighiales</taxon>
        <taxon>Linaceae</taxon>
        <taxon>Linum</taxon>
    </lineage>
</organism>
<proteinExistence type="predicted"/>